<dbReference type="Pfam" id="PF00078">
    <property type="entry name" value="RVT_1"/>
    <property type="match status" value="1"/>
</dbReference>
<dbReference type="PANTHER" id="PTHR33332">
    <property type="entry name" value="REVERSE TRANSCRIPTASE DOMAIN-CONTAINING PROTEIN"/>
    <property type="match status" value="1"/>
</dbReference>
<evidence type="ECO:0000313" key="3">
    <source>
        <dbReference type="Proteomes" id="UP001497623"/>
    </source>
</evidence>
<dbReference type="InterPro" id="IPR000477">
    <property type="entry name" value="RT_dom"/>
</dbReference>
<feature type="domain" description="Reverse transcriptase" evidence="1">
    <location>
        <begin position="46"/>
        <end position="139"/>
    </location>
</feature>
<organism evidence="2 3">
    <name type="scientific">Meganyctiphanes norvegica</name>
    <name type="common">Northern krill</name>
    <name type="synonym">Thysanopoda norvegica</name>
    <dbReference type="NCBI Taxonomy" id="48144"/>
    <lineage>
        <taxon>Eukaryota</taxon>
        <taxon>Metazoa</taxon>
        <taxon>Ecdysozoa</taxon>
        <taxon>Arthropoda</taxon>
        <taxon>Crustacea</taxon>
        <taxon>Multicrustacea</taxon>
        <taxon>Malacostraca</taxon>
        <taxon>Eumalacostraca</taxon>
        <taxon>Eucarida</taxon>
        <taxon>Euphausiacea</taxon>
        <taxon>Euphausiidae</taxon>
        <taxon>Meganyctiphanes</taxon>
    </lineage>
</organism>
<sequence length="140" mass="15976">MQKKLTDRKFRNTNYMVLITIHSMKLCNNGFRSNFLEFLMNFVENRKYFVSANGSNSHTKTVNIGVSQGSSLGSLLFLLYINDMINSSDLLKFSLFADDSTATYSNSNLNTTLNILKVEFSKVLDWLTANKLIINLKKIL</sequence>
<keyword evidence="3" id="KW-1185">Reference proteome</keyword>
<dbReference type="AlphaFoldDB" id="A0AAV2Q7U6"/>
<proteinExistence type="predicted"/>
<gene>
    <name evidence="2" type="ORF">MNOR_LOCUS9650</name>
</gene>
<evidence type="ECO:0000313" key="2">
    <source>
        <dbReference type="EMBL" id="CAL4074940.1"/>
    </source>
</evidence>
<accession>A0AAV2Q7U6</accession>
<evidence type="ECO:0000259" key="1">
    <source>
        <dbReference type="Pfam" id="PF00078"/>
    </source>
</evidence>
<dbReference type="Proteomes" id="UP001497623">
    <property type="component" value="Unassembled WGS sequence"/>
</dbReference>
<name>A0AAV2Q7U6_MEGNR</name>
<comment type="caution">
    <text evidence="2">The sequence shown here is derived from an EMBL/GenBank/DDBJ whole genome shotgun (WGS) entry which is preliminary data.</text>
</comment>
<dbReference type="EMBL" id="CAXKWB010004698">
    <property type="protein sequence ID" value="CAL4074940.1"/>
    <property type="molecule type" value="Genomic_DNA"/>
</dbReference>
<reference evidence="2 3" key="1">
    <citation type="submission" date="2024-05" db="EMBL/GenBank/DDBJ databases">
        <authorList>
            <person name="Wallberg A."/>
        </authorList>
    </citation>
    <scope>NUCLEOTIDE SEQUENCE [LARGE SCALE GENOMIC DNA]</scope>
</reference>
<protein>
    <recommendedName>
        <fullName evidence="1">Reverse transcriptase domain-containing protein</fullName>
    </recommendedName>
</protein>